<protein>
    <submittedName>
        <fullName evidence="1">Uncharacterized protein</fullName>
    </submittedName>
</protein>
<proteinExistence type="predicted"/>
<dbReference type="AlphaFoldDB" id="A0A4Z2ESM7"/>
<sequence>MVLPCNQLLPSQHNNTIYFDQSDLIDVHIRLPHGQQPGSAYVRRPYYIVGTILPAN</sequence>
<evidence type="ECO:0000313" key="2">
    <source>
        <dbReference type="Proteomes" id="UP000314294"/>
    </source>
</evidence>
<accession>A0A4Z2ESM7</accession>
<keyword evidence="2" id="KW-1185">Reference proteome</keyword>
<evidence type="ECO:0000313" key="1">
    <source>
        <dbReference type="EMBL" id="TNN31364.1"/>
    </source>
</evidence>
<dbReference type="EMBL" id="SRLO01003538">
    <property type="protein sequence ID" value="TNN31364.1"/>
    <property type="molecule type" value="Genomic_DNA"/>
</dbReference>
<organism evidence="1 2">
    <name type="scientific">Liparis tanakae</name>
    <name type="common">Tanaka's snailfish</name>
    <dbReference type="NCBI Taxonomy" id="230148"/>
    <lineage>
        <taxon>Eukaryota</taxon>
        <taxon>Metazoa</taxon>
        <taxon>Chordata</taxon>
        <taxon>Craniata</taxon>
        <taxon>Vertebrata</taxon>
        <taxon>Euteleostomi</taxon>
        <taxon>Actinopterygii</taxon>
        <taxon>Neopterygii</taxon>
        <taxon>Teleostei</taxon>
        <taxon>Neoteleostei</taxon>
        <taxon>Acanthomorphata</taxon>
        <taxon>Eupercaria</taxon>
        <taxon>Perciformes</taxon>
        <taxon>Cottioidei</taxon>
        <taxon>Cottales</taxon>
        <taxon>Liparidae</taxon>
        <taxon>Liparis</taxon>
    </lineage>
</organism>
<gene>
    <name evidence="1" type="ORF">EYF80_058484</name>
</gene>
<name>A0A4Z2ESM7_9TELE</name>
<reference evidence="1 2" key="1">
    <citation type="submission" date="2019-03" db="EMBL/GenBank/DDBJ databases">
        <title>First draft genome of Liparis tanakae, snailfish: a comprehensive survey of snailfish specific genes.</title>
        <authorList>
            <person name="Kim W."/>
            <person name="Song I."/>
            <person name="Jeong J.-H."/>
            <person name="Kim D."/>
            <person name="Kim S."/>
            <person name="Ryu S."/>
            <person name="Song J.Y."/>
            <person name="Lee S.K."/>
        </authorList>
    </citation>
    <scope>NUCLEOTIDE SEQUENCE [LARGE SCALE GENOMIC DNA]</scope>
    <source>
        <tissue evidence="1">Muscle</tissue>
    </source>
</reference>
<dbReference type="Proteomes" id="UP000314294">
    <property type="component" value="Unassembled WGS sequence"/>
</dbReference>
<comment type="caution">
    <text evidence="1">The sequence shown here is derived from an EMBL/GenBank/DDBJ whole genome shotgun (WGS) entry which is preliminary data.</text>
</comment>